<dbReference type="AlphaFoldDB" id="A0A537L7H1"/>
<evidence type="ECO:0000313" key="1">
    <source>
        <dbReference type="EMBL" id="TMJ03637.1"/>
    </source>
</evidence>
<reference evidence="1 2" key="1">
    <citation type="journal article" date="2019" name="Nat. Microbiol.">
        <title>Mediterranean grassland soil C-N compound turnover is dependent on rainfall and depth, and is mediated by genomically divergent microorganisms.</title>
        <authorList>
            <person name="Diamond S."/>
            <person name="Andeer P.F."/>
            <person name="Li Z."/>
            <person name="Crits-Christoph A."/>
            <person name="Burstein D."/>
            <person name="Anantharaman K."/>
            <person name="Lane K.R."/>
            <person name="Thomas B.C."/>
            <person name="Pan C."/>
            <person name="Northen T.R."/>
            <person name="Banfield J.F."/>
        </authorList>
    </citation>
    <scope>NUCLEOTIDE SEQUENCE [LARGE SCALE GENOMIC DNA]</scope>
    <source>
        <strain evidence="1">NP_2</strain>
    </source>
</reference>
<name>A0A537L7H1_9BACT</name>
<dbReference type="EMBL" id="VBAJ01000280">
    <property type="protein sequence ID" value="TMJ03637.1"/>
    <property type="molecule type" value="Genomic_DNA"/>
</dbReference>
<dbReference type="Pfam" id="PF08899">
    <property type="entry name" value="DUF1844"/>
    <property type="match status" value="1"/>
</dbReference>
<gene>
    <name evidence="1" type="ORF">E6G99_11350</name>
</gene>
<protein>
    <submittedName>
        <fullName evidence="1">DUF1844 domain-containing protein</fullName>
    </submittedName>
</protein>
<dbReference type="Proteomes" id="UP000318661">
    <property type="component" value="Unassembled WGS sequence"/>
</dbReference>
<accession>A0A537L7H1</accession>
<sequence length="101" mass="11185">MGEDQQGEIQEQLADTVELLRWIIGVLAGSAWQNLGLVPNPASKKVVRNLEDARLAIDAAASLIEHLKPRVDEKERRDLDTLLANLRLNFVEQSAKPESTG</sequence>
<proteinExistence type="predicted"/>
<dbReference type="InterPro" id="IPR014995">
    <property type="entry name" value="DUF1844"/>
</dbReference>
<organism evidence="1 2">
    <name type="scientific">Candidatus Segetimicrobium genomatis</name>
    <dbReference type="NCBI Taxonomy" id="2569760"/>
    <lineage>
        <taxon>Bacteria</taxon>
        <taxon>Bacillati</taxon>
        <taxon>Candidatus Sysuimicrobiota</taxon>
        <taxon>Candidatus Sysuimicrobiia</taxon>
        <taxon>Candidatus Sysuimicrobiales</taxon>
        <taxon>Candidatus Segetimicrobiaceae</taxon>
        <taxon>Candidatus Segetimicrobium</taxon>
    </lineage>
</organism>
<comment type="caution">
    <text evidence="1">The sequence shown here is derived from an EMBL/GenBank/DDBJ whole genome shotgun (WGS) entry which is preliminary data.</text>
</comment>
<evidence type="ECO:0000313" key="2">
    <source>
        <dbReference type="Proteomes" id="UP000318661"/>
    </source>
</evidence>